<evidence type="ECO:0000256" key="1">
    <source>
        <dbReference type="SAM" id="MobiDB-lite"/>
    </source>
</evidence>
<dbReference type="Pfam" id="PF11679">
    <property type="entry name" value="DUF3275"/>
    <property type="match status" value="1"/>
</dbReference>
<gene>
    <name evidence="2" type="ORF">Xcaj_22040</name>
</gene>
<organism evidence="2 3">
    <name type="scientific">Xanthomonas axonopodis pv. cajani</name>
    <dbReference type="NCBI Taxonomy" id="487827"/>
    <lineage>
        <taxon>Bacteria</taxon>
        <taxon>Pseudomonadati</taxon>
        <taxon>Pseudomonadota</taxon>
        <taxon>Gammaproteobacteria</taxon>
        <taxon>Lysobacterales</taxon>
        <taxon>Lysobacteraceae</taxon>
        <taxon>Xanthomonas</taxon>
    </lineage>
</organism>
<dbReference type="RefSeq" id="WP_078560631.1">
    <property type="nucleotide sequence ID" value="NZ_LOKQ01000054.1"/>
</dbReference>
<feature type="region of interest" description="Disordered" evidence="1">
    <location>
        <begin position="106"/>
        <end position="180"/>
    </location>
</feature>
<protein>
    <recommendedName>
        <fullName evidence="4">DUF3275 family protein</fullName>
    </recommendedName>
</protein>
<evidence type="ECO:0000313" key="2">
    <source>
        <dbReference type="EMBL" id="OOX20887.1"/>
    </source>
</evidence>
<feature type="compositionally biased region" description="Basic and acidic residues" evidence="1">
    <location>
        <begin position="144"/>
        <end position="153"/>
    </location>
</feature>
<dbReference type="InterPro" id="IPR021693">
    <property type="entry name" value="DUF3275"/>
</dbReference>
<evidence type="ECO:0008006" key="4">
    <source>
        <dbReference type="Google" id="ProtNLM"/>
    </source>
</evidence>
<name>A0ABX3MF69_9XANT</name>
<reference evidence="2 3" key="1">
    <citation type="submission" date="2015-12" db="EMBL/GenBank/DDBJ databases">
        <authorList>
            <person name="Bansal K."/>
            <person name="Midha S."/>
            <person name="Patil P.B."/>
        </authorList>
    </citation>
    <scope>NUCLEOTIDE SEQUENCE [LARGE SCALE GENOMIC DNA]</scope>
    <source>
        <strain evidence="2 3">LMG558</strain>
    </source>
</reference>
<keyword evidence="3" id="KW-1185">Reference proteome</keyword>
<comment type="caution">
    <text evidence="2">The sequence shown here is derived from an EMBL/GenBank/DDBJ whole genome shotgun (WGS) entry which is preliminary data.</text>
</comment>
<sequence>MATTTAHEPPSVSPIVVPGQLTLRTIRGRNGPFTVGRLATHLGVFEVKDPELEQYPEGKYDGEFVIRYIFPKSYPVGGGMRFEIRASLDGMTLHGIDKLSRDDARSFAPQDVDPLDEESGAPATTPSAPAPGPSRAPKSAPKPAPERASRDPLIDTTPFGVEAPSTPATEAATEAATASGAESEDAALFGVLWPLGESVKLDSTIDRRTLRMQIARLGALGYALDFRSQEWQRPPEPQAA</sequence>
<dbReference type="EMBL" id="LOKQ01000054">
    <property type="protein sequence ID" value="OOX20887.1"/>
    <property type="molecule type" value="Genomic_DNA"/>
</dbReference>
<dbReference type="Proteomes" id="UP000191089">
    <property type="component" value="Unassembled WGS sequence"/>
</dbReference>
<feature type="compositionally biased region" description="Low complexity" evidence="1">
    <location>
        <begin position="162"/>
        <end position="180"/>
    </location>
</feature>
<accession>A0ABX3MF69</accession>
<evidence type="ECO:0000313" key="3">
    <source>
        <dbReference type="Proteomes" id="UP000191089"/>
    </source>
</evidence>
<proteinExistence type="predicted"/>